<proteinExistence type="predicted"/>
<feature type="region of interest" description="Disordered" evidence="1">
    <location>
        <begin position="99"/>
        <end position="196"/>
    </location>
</feature>
<feature type="region of interest" description="Disordered" evidence="1">
    <location>
        <begin position="267"/>
        <end position="289"/>
    </location>
</feature>
<evidence type="ECO:0000313" key="3">
    <source>
        <dbReference type="Proteomes" id="UP000823388"/>
    </source>
</evidence>
<evidence type="ECO:0000256" key="1">
    <source>
        <dbReference type="SAM" id="MobiDB-lite"/>
    </source>
</evidence>
<organism evidence="2 3">
    <name type="scientific">Panicum virgatum</name>
    <name type="common">Blackwell switchgrass</name>
    <dbReference type="NCBI Taxonomy" id="38727"/>
    <lineage>
        <taxon>Eukaryota</taxon>
        <taxon>Viridiplantae</taxon>
        <taxon>Streptophyta</taxon>
        <taxon>Embryophyta</taxon>
        <taxon>Tracheophyta</taxon>
        <taxon>Spermatophyta</taxon>
        <taxon>Magnoliopsida</taxon>
        <taxon>Liliopsida</taxon>
        <taxon>Poales</taxon>
        <taxon>Poaceae</taxon>
        <taxon>PACMAD clade</taxon>
        <taxon>Panicoideae</taxon>
        <taxon>Panicodae</taxon>
        <taxon>Paniceae</taxon>
        <taxon>Panicinae</taxon>
        <taxon>Panicum</taxon>
        <taxon>Panicum sect. Hiantes</taxon>
    </lineage>
</organism>
<gene>
    <name evidence="2" type="ORF">PVAP13_2KG173616</name>
</gene>
<name>A0A8T0WDS0_PANVG</name>
<feature type="compositionally biased region" description="Low complexity" evidence="1">
    <location>
        <begin position="235"/>
        <end position="244"/>
    </location>
</feature>
<dbReference type="EMBL" id="CM029039">
    <property type="protein sequence ID" value="KAG2641319.1"/>
    <property type="molecule type" value="Genomic_DNA"/>
</dbReference>
<dbReference type="Proteomes" id="UP000823388">
    <property type="component" value="Chromosome 2K"/>
</dbReference>
<comment type="caution">
    <text evidence="2">The sequence shown here is derived from an EMBL/GenBank/DDBJ whole genome shotgun (WGS) entry which is preliminary data.</text>
</comment>
<reference evidence="2" key="1">
    <citation type="submission" date="2020-05" db="EMBL/GenBank/DDBJ databases">
        <title>WGS assembly of Panicum virgatum.</title>
        <authorList>
            <person name="Lovell J.T."/>
            <person name="Jenkins J."/>
            <person name="Shu S."/>
            <person name="Juenger T.E."/>
            <person name="Schmutz J."/>
        </authorList>
    </citation>
    <scope>NUCLEOTIDE SEQUENCE</scope>
    <source>
        <strain evidence="2">AP13</strain>
    </source>
</reference>
<feature type="compositionally biased region" description="Low complexity" evidence="1">
    <location>
        <begin position="130"/>
        <end position="143"/>
    </location>
</feature>
<protein>
    <submittedName>
        <fullName evidence="2">Uncharacterized protein</fullName>
    </submittedName>
</protein>
<feature type="compositionally biased region" description="Basic residues" evidence="1">
    <location>
        <begin position="19"/>
        <end position="28"/>
    </location>
</feature>
<feature type="compositionally biased region" description="Basic residues" evidence="1">
    <location>
        <begin position="50"/>
        <end position="68"/>
    </location>
</feature>
<feature type="region of interest" description="Disordered" evidence="1">
    <location>
        <begin position="219"/>
        <end position="251"/>
    </location>
</feature>
<feature type="compositionally biased region" description="Low complexity" evidence="1">
    <location>
        <begin position="99"/>
        <end position="113"/>
    </location>
</feature>
<dbReference type="AlphaFoldDB" id="A0A8T0WDS0"/>
<accession>A0A8T0WDS0</accession>
<evidence type="ECO:0000313" key="2">
    <source>
        <dbReference type="EMBL" id="KAG2641319.1"/>
    </source>
</evidence>
<sequence>MNRHHAVPSHKPPPSVARARTHARRRCSARREYWARPHAGHRVDSSAGLRPRRPPRRSPVKPIHVSHRRHSLLAAGIRSAAAGIRLGVAGPAVPRPDPLTAAWATPSTSAAPSHGPCQRRYHPPPQPRLAPGSSPAAAGSGPAVCRPPRDGLGGGTATVAPRPRIQPGRSRIWPCRRRPPCDGPRRRRCHGRASPLDSARLGRGRCLRHTFLLPPRRILARGGMGDAPPPPDPASPSLHGGSPSHGERRPSSRFMAWDPWLWLPSACAAPPCVPRRGNPGGHGRRRPRS</sequence>
<feature type="region of interest" description="Disordered" evidence="1">
    <location>
        <begin position="1"/>
        <end position="68"/>
    </location>
</feature>
<keyword evidence="3" id="KW-1185">Reference proteome</keyword>